<dbReference type="GeneID" id="66579841"/>
<feature type="transmembrane region" description="Helical" evidence="1">
    <location>
        <begin position="119"/>
        <end position="141"/>
    </location>
</feature>
<dbReference type="EMBL" id="QRYQ01000015">
    <property type="protein sequence ID" value="RGU90755.1"/>
    <property type="molecule type" value="Genomic_DNA"/>
</dbReference>
<keyword evidence="1" id="KW-0812">Transmembrane</keyword>
<keyword evidence="1" id="KW-0472">Membrane</keyword>
<dbReference type="Proteomes" id="UP000265489">
    <property type="component" value="Unassembled WGS sequence"/>
</dbReference>
<dbReference type="RefSeq" id="WP_118325413.1">
    <property type="nucleotide sequence ID" value="NZ_JBCJAO010000001.1"/>
</dbReference>
<dbReference type="AlphaFoldDB" id="A0A395WAT1"/>
<sequence>MLNIEHLLTEQRYLALDEISTVFLAIGIAQYTIYHFKYRKYKNSAIAKVIDYVEKYYDKEDYYVYMPIVQFTNNQNQKIQSILNIELDDQEYPFGKEIAIKYNDKNLEYVLKDMKIKKFVYKNSLAIGMILMIISILYLHLNK</sequence>
<gene>
    <name evidence="2" type="ORF">DWW32_08140</name>
</gene>
<comment type="caution">
    <text evidence="2">The sequence shown here is derived from an EMBL/GenBank/DDBJ whole genome shotgun (WGS) entry which is preliminary data.</text>
</comment>
<evidence type="ECO:0000256" key="1">
    <source>
        <dbReference type="SAM" id="Phobius"/>
    </source>
</evidence>
<proteinExistence type="predicted"/>
<organism evidence="2 3">
    <name type="scientific">Holdemanella biformis</name>
    <dbReference type="NCBI Taxonomy" id="1735"/>
    <lineage>
        <taxon>Bacteria</taxon>
        <taxon>Bacillati</taxon>
        <taxon>Bacillota</taxon>
        <taxon>Erysipelotrichia</taxon>
        <taxon>Erysipelotrichales</taxon>
        <taxon>Erysipelotrichaceae</taxon>
        <taxon>Holdemanella</taxon>
    </lineage>
</organism>
<feature type="transmembrane region" description="Helical" evidence="1">
    <location>
        <begin position="12"/>
        <end position="34"/>
    </location>
</feature>
<protein>
    <recommendedName>
        <fullName evidence="4">DUF3592 domain-containing protein</fullName>
    </recommendedName>
</protein>
<accession>A0A395WAT1</accession>
<reference evidence="2 3" key="1">
    <citation type="submission" date="2018-08" db="EMBL/GenBank/DDBJ databases">
        <title>A genome reference for cultivated species of the human gut microbiota.</title>
        <authorList>
            <person name="Zou Y."/>
            <person name="Xue W."/>
            <person name="Luo G."/>
        </authorList>
    </citation>
    <scope>NUCLEOTIDE SEQUENCE [LARGE SCALE GENOMIC DNA]</scope>
    <source>
        <strain evidence="2 3">AF15-20</strain>
    </source>
</reference>
<name>A0A395WAT1_9FIRM</name>
<evidence type="ECO:0000313" key="2">
    <source>
        <dbReference type="EMBL" id="RGU90755.1"/>
    </source>
</evidence>
<evidence type="ECO:0000313" key="3">
    <source>
        <dbReference type="Proteomes" id="UP000265489"/>
    </source>
</evidence>
<keyword evidence="1" id="KW-1133">Transmembrane helix</keyword>
<evidence type="ECO:0008006" key="4">
    <source>
        <dbReference type="Google" id="ProtNLM"/>
    </source>
</evidence>